<organism evidence="10 12">
    <name type="scientific">Phytophthora fragariae</name>
    <dbReference type="NCBI Taxonomy" id="53985"/>
    <lineage>
        <taxon>Eukaryota</taxon>
        <taxon>Sar</taxon>
        <taxon>Stramenopiles</taxon>
        <taxon>Oomycota</taxon>
        <taxon>Peronosporomycetes</taxon>
        <taxon>Peronosporales</taxon>
        <taxon>Peronosporaceae</taxon>
        <taxon>Phytophthora</taxon>
    </lineage>
</organism>
<comment type="domain">
    <text evidence="5">The RxLR-dEER motif acts to carry the protein into the host cell cytoplasm through binding to cell surface phosphatidylinositol-3-phosphate.</text>
</comment>
<dbReference type="AlphaFoldDB" id="A0A6A4D5P0"/>
<evidence type="ECO:0000256" key="2">
    <source>
        <dbReference type="ARBA" id="ARBA00010400"/>
    </source>
</evidence>
<evidence type="ECO:0000313" key="8">
    <source>
        <dbReference type="EMBL" id="KAE9139313.1"/>
    </source>
</evidence>
<dbReference type="EMBL" id="QXGA01000833">
    <property type="protein sequence ID" value="KAE9139313.1"/>
    <property type="molecule type" value="Genomic_DNA"/>
</dbReference>
<reference evidence="11 12" key="1">
    <citation type="submission" date="2018-08" db="EMBL/GenBank/DDBJ databases">
        <title>Genomic investigation of the strawberry pathogen Phytophthora fragariae indicates pathogenicity is determined by transcriptional variation in three key races.</title>
        <authorList>
            <person name="Adams T.M."/>
            <person name="Armitage A.D."/>
            <person name="Sobczyk M.K."/>
            <person name="Bates H.J."/>
            <person name="Dunwell J.M."/>
            <person name="Nellist C.F."/>
            <person name="Harrison R.J."/>
        </authorList>
    </citation>
    <scope>NUCLEOTIDE SEQUENCE [LARGE SCALE GENOMIC DNA]</scope>
    <source>
        <strain evidence="10 12">A4</strain>
        <strain evidence="9 13">BC-1</strain>
        <strain evidence="8 14">NOV-5</strain>
        <strain evidence="6 11">NOV-9</strain>
        <strain evidence="7 15">ONT-3</strain>
    </source>
</reference>
<evidence type="ECO:0000313" key="7">
    <source>
        <dbReference type="EMBL" id="KAE9101926.1"/>
    </source>
</evidence>
<dbReference type="Proteomes" id="UP000437068">
    <property type="component" value="Unassembled WGS sequence"/>
</dbReference>
<evidence type="ECO:0000256" key="5">
    <source>
        <dbReference type="RuleBase" id="RU367124"/>
    </source>
</evidence>
<comment type="subcellular location">
    <subcellularLocation>
        <location evidence="1 5">Secreted</location>
    </subcellularLocation>
</comment>
<keyword evidence="3 5" id="KW-0964">Secreted</keyword>
<evidence type="ECO:0000313" key="11">
    <source>
        <dbReference type="Proteomes" id="UP000429523"/>
    </source>
</evidence>
<dbReference type="EMBL" id="QXGF01000951">
    <property type="protein sequence ID" value="KAE8934036.1"/>
    <property type="molecule type" value="Genomic_DNA"/>
</dbReference>
<comment type="caution">
    <text evidence="10">The sequence shown here is derived from an EMBL/GenBank/DDBJ whole genome shotgun (WGS) entry which is preliminary data.</text>
</comment>
<gene>
    <name evidence="10" type="ORF">PF001_g14121</name>
    <name evidence="9" type="ORF">PF002_g16165</name>
    <name evidence="8" type="ORF">PF006_g13772</name>
    <name evidence="6" type="ORF">PF009_g15974</name>
    <name evidence="7" type="ORF">PF010_g14288</name>
</gene>
<evidence type="ECO:0000256" key="4">
    <source>
        <dbReference type="ARBA" id="ARBA00022729"/>
    </source>
</evidence>
<dbReference type="Proteomes" id="UP000488956">
    <property type="component" value="Unassembled WGS sequence"/>
</dbReference>
<comment type="function">
    <text evidence="5">Effector that suppresses plant defense responses during pathogen infection.</text>
</comment>
<evidence type="ECO:0000313" key="6">
    <source>
        <dbReference type="EMBL" id="KAE8934036.1"/>
    </source>
</evidence>
<evidence type="ECO:0000256" key="1">
    <source>
        <dbReference type="ARBA" id="ARBA00004613"/>
    </source>
</evidence>
<feature type="chain" id="PRO_5044948144" description="RxLR effector protein" evidence="5">
    <location>
        <begin position="20"/>
        <end position="201"/>
    </location>
</feature>
<protein>
    <recommendedName>
        <fullName evidence="5">RxLR effector protein</fullName>
    </recommendedName>
</protein>
<evidence type="ECO:0000313" key="12">
    <source>
        <dbReference type="Proteomes" id="UP000437068"/>
    </source>
</evidence>
<keyword evidence="4 5" id="KW-0732">Signal</keyword>
<comment type="similarity">
    <text evidence="2 5">Belongs to the RxLR effector family.</text>
</comment>
<accession>A0A6A4D5P0</accession>
<dbReference type="EMBL" id="QXGE01000864">
    <property type="protein sequence ID" value="KAE9302173.1"/>
    <property type="molecule type" value="Genomic_DNA"/>
</dbReference>
<evidence type="ECO:0000313" key="10">
    <source>
        <dbReference type="EMBL" id="KAE9302173.1"/>
    </source>
</evidence>
<evidence type="ECO:0000313" key="9">
    <source>
        <dbReference type="EMBL" id="KAE9219490.1"/>
    </source>
</evidence>
<dbReference type="Pfam" id="PF16810">
    <property type="entry name" value="RXLR"/>
    <property type="match status" value="1"/>
</dbReference>
<proteinExistence type="inferred from homology"/>
<evidence type="ECO:0000313" key="14">
    <source>
        <dbReference type="Proteomes" id="UP000440732"/>
    </source>
</evidence>
<sequence length="201" mass="21780">MRFSYVVVLVATALVGCTSTSTASKATGIARDFPLVILSSANNDKFASGVKRMLRTNGASGMETEERTLAHLFSSVGMVDTVKLKRWLGKEKSTTDALVALKLNKGVDDALAHSDLKVLSKYIDMLNNKHEDRYVSLLGTLTAHYGDGAVAKALVSAKGAMERGISRRRFRSNRWMLGCTTGKTPMTSSGFWVSVLKGQDL</sequence>
<dbReference type="EMBL" id="QXGD01000944">
    <property type="protein sequence ID" value="KAE9219490.1"/>
    <property type="molecule type" value="Genomic_DNA"/>
</dbReference>
<name>A0A6A4D5P0_9STRA</name>
<dbReference type="EMBL" id="QXFX01000876">
    <property type="protein sequence ID" value="KAE9101926.1"/>
    <property type="molecule type" value="Genomic_DNA"/>
</dbReference>
<evidence type="ECO:0000256" key="3">
    <source>
        <dbReference type="ARBA" id="ARBA00022525"/>
    </source>
</evidence>
<dbReference type="Proteomes" id="UP000440732">
    <property type="component" value="Unassembled WGS sequence"/>
</dbReference>
<dbReference type="Proteomes" id="UP000440367">
    <property type="component" value="Unassembled WGS sequence"/>
</dbReference>
<feature type="signal peptide" evidence="5">
    <location>
        <begin position="1"/>
        <end position="19"/>
    </location>
</feature>
<dbReference type="InterPro" id="IPR031825">
    <property type="entry name" value="RXLR"/>
</dbReference>
<evidence type="ECO:0000313" key="13">
    <source>
        <dbReference type="Proteomes" id="UP000440367"/>
    </source>
</evidence>
<evidence type="ECO:0000313" key="15">
    <source>
        <dbReference type="Proteomes" id="UP000488956"/>
    </source>
</evidence>
<dbReference type="PROSITE" id="PS51257">
    <property type="entry name" value="PROKAR_LIPOPROTEIN"/>
    <property type="match status" value="1"/>
</dbReference>
<dbReference type="Proteomes" id="UP000429523">
    <property type="component" value="Unassembled WGS sequence"/>
</dbReference>